<keyword evidence="2" id="KW-0812">Transmembrane</keyword>
<accession>A0ABT6UPG7</accession>
<dbReference type="RefSeq" id="WP_284726718.1">
    <property type="nucleotide sequence ID" value="NZ_JASCSA010000005.1"/>
</dbReference>
<evidence type="ECO:0000259" key="4">
    <source>
        <dbReference type="Pfam" id="PF16655"/>
    </source>
</evidence>
<evidence type="ECO:0000259" key="3">
    <source>
        <dbReference type="Pfam" id="PF09423"/>
    </source>
</evidence>
<protein>
    <submittedName>
        <fullName evidence="5">Alkaline phosphatase D family protein</fullName>
    </submittedName>
</protein>
<dbReference type="InterPro" id="IPR018946">
    <property type="entry name" value="PhoD-like_MPP"/>
</dbReference>
<feature type="domain" description="Phospholipase D N-terminal" evidence="4">
    <location>
        <begin position="96"/>
        <end position="174"/>
    </location>
</feature>
<keyword evidence="2" id="KW-1133">Transmembrane helix</keyword>
<sequence length="577" mass="63346">MSRRLSDLLPLRSSRKSHAAHVSPTSHTTPVSPSTAPAGNGAAPVTPAGAPSRMDRRQLLGRGLQGAGVGLLATTGLLGAPAIVMAEGRRPRMPSGVMSGDVTASRAMLWSQSDKPARMLIELADNPEMRGAFQMRGPVALPADGLTSKLDLTRIGTRANASGEVFYRVRYAALDDHRAISEATAGRLVLPPSVQAPRALRFVWSGDTVGQGWGINPDFGGLRLYETMRQVKPDFFLHSGDTIYADGPLEESVTQHDGSLWRNIVTPAKSKVAETLDEYRGQYAYNLMDENLRRFNAEVPMFAQWDDHETTNNWYPGEILEDDRYTEKNLDVLSANARRAFLENMPLRTGPAAPERIHRNFSFGPGLEMFMLDMRSFRGANSTNRQTGRGPQTDFLGRDQLAWLKQSLKASTATWKVIASDMPIGLLVRDGDNFENGANGDGEALGREQEIAELLKFVRDHDIQNLVWLTADVHYTAAHHYSPERAVFKDFTPFWEFVSGPIHAGTFGPGELDNTFGPKLEFVKAPPEGRANMSPSEGFQFFGQVDLDPESEALTVTLKDIHGASLYQQVLTPAASV</sequence>
<keyword evidence="2" id="KW-0472">Membrane</keyword>
<reference evidence="5 6" key="1">
    <citation type="submission" date="2023-04" db="EMBL/GenBank/DDBJ databases">
        <authorList>
            <person name="Otstavnykh N."/>
            <person name="Seitkalieva A."/>
            <person name="Bystritskaya E."/>
        </authorList>
    </citation>
    <scope>NUCLEOTIDE SEQUENCE [LARGE SCALE GENOMIC DNA]</scope>
    <source>
        <strain evidence="5 6">NRIC 0815</strain>
    </source>
</reference>
<keyword evidence="6" id="KW-1185">Reference proteome</keyword>
<feature type="transmembrane region" description="Helical" evidence="2">
    <location>
        <begin position="63"/>
        <end position="84"/>
    </location>
</feature>
<gene>
    <name evidence="5" type="ORF">QLT01_07690</name>
</gene>
<dbReference type="PANTHER" id="PTHR43606:SF1">
    <property type="entry name" value="PHOD-LIKE PHOSPHATASE METALLOPHOSPHATASE DOMAIN-CONTAINING PROTEIN"/>
    <property type="match status" value="1"/>
</dbReference>
<feature type="domain" description="PhoD-like phosphatase metallophosphatase" evidence="3">
    <location>
        <begin position="208"/>
        <end position="557"/>
    </location>
</feature>
<dbReference type="InterPro" id="IPR038607">
    <property type="entry name" value="PhoD-like_sf"/>
</dbReference>
<evidence type="ECO:0000256" key="2">
    <source>
        <dbReference type="SAM" id="Phobius"/>
    </source>
</evidence>
<dbReference type="PANTHER" id="PTHR43606">
    <property type="entry name" value="PHOSPHATASE, PUTATIVE (AFU_ORTHOLOGUE AFUA_6G08710)-RELATED"/>
    <property type="match status" value="1"/>
</dbReference>
<dbReference type="Pfam" id="PF09423">
    <property type="entry name" value="PhoD"/>
    <property type="match status" value="1"/>
</dbReference>
<dbReference type="CDD" id="cd07389">
    <property type="entry name" value="MPP_PhoD"/>
    <property type="match status" value="1"/>
</dbReference>
<dbReference type="Pfam" id="PF16655">
    <property type="entry name" value="PhoD_N"/>
    <property type="match status" value="1"/>
</dbReference>
<dbReference type="SUPFAM" id="SSF56300">
    <property type="entry name" value="Metallo-dependent phosphatases"/>
    <property type="match status" value="1"/>
</dbReference>
<name>A0ABT6UPG7_9GAMM</name>
<dbReference type="InterPro" id="IPR032093">
    <property type="entry name" value="PhoD_N"/>
</dbReference>
<dbReference type="Proteomes" id="UP001229025">
    <property type="component" value="Unassembled WGS sequence"/>
</dbReference>
<evidence type="ECO:0000313" key="6">
    <source>
        <dbReference type="Proteomes" id="UP001229025"/>
    </source>
</evidence>
<dbReference type="InterPro" id="IPR029052">
    <property type="entry name" value="Metallo-depent_PP-like"/>
</dbReference>
<feature type="compositionally biased region" description="Low complexity" evidence="1">
    <location>
        <begin position="21"/>
        <end position="38"/>
    </location>
</feature>
<feature type="region of interest" description="Disordered" evidence="1">
    <location>
        <begin position="1"/>
        <end position="53"/>
    </location>
</feature>
<dbReference type="Gene3D" id="3.60.21.70">
    <property type="entry name" value="PhoD-like phosphatase"/>
    <property type="match status" value="1"/>
</dbReference>
<evidence type="ECO:0000256" key="1">
    <source>
        <dbReference type="SAM" id="MobiDB-lite"/>
    </source>
</evidence>
<evidence type="ECO:0000313" key="5">
    <source>
        <dbReference type="EMBL" id="MDI5884235.1"/>
    </source>
</evidence>
<organism evidence="5 6">
    <name type="scientific">Cobetia amphilecti</name>
    <dbReference type="NCBI Taxonomy" id="1055104"/>
    <lineage>
        <taxon>Bacteria</taxon>
        <taxon>Pseudomonadati</taxon>
        <taxon>Pseudomonadota</taxon>
        <taxon>Gammaproteobacteria</taxon>
        <taxon>Oceanospirillales</taxon>
        <taxon>Halomonadaceae</taxon>
        <taxon>Cobetia</taxon>
    </lineage>
</organism>
<dbReference type="InterPro" id="IPR052900">
    <property type="entry name" value="Phospholipid_Metab_Enz"/>
</dbReference>
<reference evidence="6" key="2">
    <citation type="submission" date="2023-07" db="EMBL/GenBank/DDBJ databases">
        <title>Genome-based characterization of strain KMM 296 and proposal for reclassification of Cobetia litoralis and Cobetia pacifica, and emended description of the species Cobetia amphilecti and Cobetia marina.</title>
        <authorList>
            <person name="Balabanova L."/>
            <person name="Nedashkovskaya O."/>
        </authorList>
    </citation>
    <scope>NUCLEOTIDE SEQUENCE [LARGE SCALE GENOMIC DNA]</scope>
    <source>
        <strain evidence="6">NRIC 0815</strain>
    </source>
</reference>
<comment type="caution">
    <text evidence="5">The sequence shown here is derived from an EMBL/GenBank/DDBJ whole genome shotgun (WGS) entry which is preliminary data.</text>
</comment>
<dbReference type="EMBL" id="JASCSA010000005">
    <property type="protein sequence ID" value="MDI5884235.1"/>
    <property type="molecule type" value="Genomic_DNA"/>
</dbReference>
<proteinExistence type="predicted"/>